<organism evidence="1 2">
    <name type="scientific">Alcanivorax jadensis T9</name>
    <dbReference type="NCBI Taxonomy" id="1177181"/>
    <lineage>
        <taxon>Bacteria</taxon>
        <taxon>Pseudomonadati</taxon>
        <taxon>Pseudomonadota</taxon>
        <taxon>Gammaproteobacteria</taxon>
        <taxon>Oceanospirillales</taxon>
        <taxon>Alcanivoracaceae</taxon>
        <taxon>Alcanivorax</taxon>
    </lineage>
</organism>
<dbReference type="EMBL" id="ARXU01000001">
    <property type="protein sequence ID" value="KGD63151.1"/>
    <property type="molecule type" value="Genomic_DNA"/>
</dbReference>
<proteinExistence type="predicted"/>
<gene>
    <name evidence="1" type="ORF">T9A_00471</name>
</gene>
<name>A0ABR4WHR0_9GAMM</name>
<reference evidence="1 2" key="1">
    <citation type="submission" date="2012-09" db="EMBL/GenBank/DDBJ databases">
        <title>Genome Sequence of alkane-degrading Bacterium Alcanivorax jadensis T9.</title>
        <authorList>
            <person name="Lai Q."/>
            <person name="Shao Z."/>
        </authorList>
    </citation>
    <scope>NUCLEOTIDE SEQUENCE [LARGE SCALE GENOMIC DNA]</scope>
    <source>
        <strain evidence="1 2">T9</strain>
    </source>
</reference>
<accession>A0ABR4WHR0</accession>
<dbReference type="Proteomes" id="UP000029443">
    <property type="component" value="Unassembled WGS sequence"/>
</dbReference>
<dbReference type="RefSeq" id="WP_035244731.1">
    <property type="nucleotide sequence ID" value="NZ_ARXU01000001.1"/>
</dbReference>
<sequence>MRLIGLLLALLAVGWLVTTQLKSTPTPSLDAENGAGTAVQAPRNAEELKAFEDQVTRLSDQQNAKTREALEQIQ</sequence>
<keyword evidence="2" id="KW-1185">Reference proteome</keyword>
<evidence type="ECO:0000313" key="1">
    <source>
        <dbReference type="EMBL" id="KGD63151.1"/>
    </source>
</evidence>
<protein>
    <submittedName>
        <fullName evidence="1">Uncharacterized protein</fullName>
    </submittedName>
</protein>
<evidence type="ECO:0000313" key="2">
    <source>
        <dbReference type="Proteomes" id="UP000029443"/>
    </source>
</evidence>
<comment type="caution">
    <text evidence="1">The sequence shown here is derived from an EMBL/GenBank/DDBJ whole genome shotgun (WGS) entry which is preliminary data.</text>
</comment>